<comment type="caution">
    <text evidence="1">The sequence shown here is derived from an EMBL/GenBank/DDBJ whole genome shotgun (WGS) entry which is preliminary data.</text>
</comment>
<sequence length="147" mass="16306">MTRPATASGNTITFLVSPQKENIMQTQSNPVRAAESCPSPVVVWQTLLTHLLDRHYGLTLSDTPFGNDGVIQEHIDAGISLCDAVNFIVEKYDLVRIDRRSFSAETSSPLIGRIDILRARKACGLMTRNSYKAVTYITTGKYSEITR</sequence>
<accession>A0AB38FWR9</accession>
<evidence type="ECO:0000313" key="1">
    <source>
        <dbReference type="EMBL" id="SQA63324.1"/>
    </source>
</evidence>
<dbReference type="EMBL" id="UAVL01000011">
    <property type="protein sequence ID" value="SQA63324.1"/>
    <property type="molecule type" value="Genomic_DNA"/>
</dbReference>
<organism evidence="1 2">
    <name type="scientific">Yokenella regensburgei</name>
    <dbReference type="NCBI Taxonomy" id="158877"/>
    <lineage>
        <taxon>Bacteria</taxon>
        <taxon>Pseudomonadati</taxon>
        <taxon>Pseudomonadota</taxon>
        <taxon>Gammaproteobacteria</taxon>
        <taxon>Enterobacterales</taxon>
        <taxon>Enterobacteriaceae</taxon>
        <taxon>Yokenella</taxon>
    </lineage>
</organism>
<name>A0AB38FWR9_9ENTR</name>
<evidence type="ECO:0000313" key="2">
    <source>
        <dbReference type="Proteomes" id="UP000251313"/>
    </source>
</evidence>
<protein>
    <submittedName>
        <fullName evidence="1">Toxin YeeV</fullName>
    </submittedName>
</protein>
<proteinExistence type="predicted"/>
<dbReference type="Pfam" id="PF06755">
    <property type="entry name" value="CbtA_toxin"/>
    <property type="match status" value="1"/>
</dbReference>
<dbReference type="Proteomes" id="UP000251313">
    <property type="component" value="Unassembled WGS sequence"/>
</dbReference>
<reference evidence="1 2" key="1">
    <citation type="submission" date="2018-06" db="EMBL/GenBank/DDBJ databases">
        <authorList>
            <consortium name="Pathogen Informatics"/>
            <person name="Doyle S."/>
        </authorList>
    </citation>
    <scope>NUCLEOTIDE SEQUENCE [LARGE SCALE GENOMIC DNA]</scope>
    <source>
        <strain evidence="1 2">NCTC11967</strain>
    </source>
</reference>
<gene>
    <name evidence="1" type="primary">cbtA_1</name>
    <name evidence="1" type="ORF">NCTC11967_02360</name>
</gene>
<dbReference type="AlphaFoldDB" id="A0AB38FWR9"/>
<dbReference type="InterPro" id="IPR009610">
    <property type="entry name" value="CbtA_toxin"/>
</dbReference>